<evidence type="ECO:0000313" key="1">
    <source>
        <dbReference type="EMBL" id="KAJ1197873.1"/>
    </source>
</evidence>
<dbReference type="EMBL" id="JANPWB010000003">
    <property type="protein sequence ID" value="KAJ1197873.1"/>
    <property type="molecule type" value="Genomic_DNA"/>
</dbReference>
<accession>A0AAV7VCJ0</accession>
<protein>
    <submittedName>
        <fullName evidence="1">Uncharacterized protein</fullName>
    </submittedName>
</protein>
<reference evidence="1" key="1">
    <citation type="journal article" date="2022" name="bioRxiv">
        <title>Sequencing and chromosome-scale assembly of the giantPleurodeles waltlgenome.</title>
        <authorList>
            <person name="Brown T."/>
            <person name="Elewa A."/>
            <person name="Iarovenko S."/>
            <person name="Subramanian E."/>
            <person name="Araus A.J."/>
            <person name="Petzold A."/>
            <person name="Susuki M."/>
            <person name="Suzuki K.-i.T."/>
            <person name="Hayashi T."/>
            <person name="Toyoda A."/>
            <person name="Oliveira C."/>
            <person name="Osipova E."/>
            <person name="Leigh N.D."/>
            <person name="Simon A."/>
            <person name="Yun M.H."/>
        </authorList>
    </citation>
    <scope>NUCLEOTIDE SEQUENCE</scope>
    <source>
        <strain evidence="1">20211129_DDA</strain>
        <tissue evidence="1">Liver</tissue>
    </source>
</reference>
<comment type="caution">
    <text evidence="1">The sequence shown here is derived from an EMBL/GenBank/DDBJ whole genome shotgun (WGS) entry which is preliminary data.</text>
</comment>
<keyword evidence="2" id="KW-1185">Reference proteome</keyword>
<dbReference type="AlphaFoldDB" id="A0AAV7VCJ0"/>
<sequence>MRWLDAVPSPEQLVVRDVLGETGAYIWFVNLDCHLQREPHQMTMAQVFWHLYVQGGGSFITYSPTIPLLQLPGICRLACGHDMSPWQEAGIAEVGDLFYEEAPMTSKDIRDEYGTGARNLLTYLAIQRLVRTTWGVGEAEPTFFKFILYFFLLSIYNQQNHRILVGRPKAYFLHMN</sequence>
<evidence type="ECO:0000313" key="2">
    <source>
        <dbReference type="Proteomes" id="UP001066276"/>
    </source>
</evidence>
<proteinExistence type="predicted"/>
<name>A0AAV7VCJ0_PLEWA</name>
<gene>
    <name evidence="1" type="ORF">NDU88_001718</name>
</gene>
<dbReference type="Proteomes" id="UP001066276">
    <property type="component" value="Chromosome 2_1"/>
</dbReference>
<organism evidence="1 2">
    <name type="scientific">Pleurodeles waltl</name>
    <name type="common">Iberian ribbed newt</name>
    <dbReference type="NCBI Taxonomy" id="8319"/>
    <lineage>
        <taxon>Eukaryota</taxon>
        <taxon>Metazoa</taxon>
        <taxon>Chordata</taxon>
        <taxon>Craniata</taxon>
        <taxon>Vertebrata</taxon>
        <taxon>Euteleostomi</taxon>
        <taxon>Amphibia</taxon>
        <taxon>Batrachia</taxon>
        <taxon>Caudata</taxon>
        <taxon>Salamandroidea</taxon>
        <taxon>Salamandridae</taxon>
        <taxon>Pleurodelinae</taxon>
        <taxon>Pleurodeles</taxon>
    </lineage>
</organism>